<dbReference type="EMBL" id="NQWI01000007">
    <property type="protein sequence ID" value="PDW04607.1"/>
    <property type="molecule type" value="Genomic_DNA"/>
</dbReference>
<protein>
    <recommendedName>
        <fullName evidence="3">PIN domain-containing protein</fullName>
    </recommendedName>
</protein>
<name>A0A2A6RNI6_9CHLR</name>
<dbReference type="SUPFAM" id="SSF88723">
    <property type="entry name" value="PIN domain-like"/>
    <property type="match status" value="1"/>
</dbReference>
<dbReference type="Proteomes" id="UP000220527">
    <property type="component" value="Unassembled WGS sequence"/>
</dbReference>
<proteinExistence type="predicted"/>
<accession>A0A2A6RNI6</accession>
<reference evidence="2" key="1">
    <citation type="submission" date="2017-08" db="EMBL/GenBank/DDBJ databases">
        <authorList>
            <person name="Grouzdev D.S."/>
            <person name="Gaisin V.A."/>
            <person name="Rysina M.S."/>
            <person name="Gorlenko V.M."/>
        </authorList>
    </citation>
    <scope>NUCLEOTIDE SEQUENCE [LARGE SCALE GENOMIC DNA]</scope>
    <source>
        <strain evidence="2">Kir15-3F</strain>
    </source>
</reference>
<dbReference type="RefSeq" id="WP_097642590.1">
    <property type="nucleotide sequence ID" value="NZ_NQWI01000007.1"/>
</dbReference>
<keyword evidence="2" id="KW-1185">Reference proteome</keyword>
<organism evidence="1 2">
    <name type="scientific">Candidatus Viridilinea mediisalina</name>
    <dbReference type="NCBI Taxonomy" id="2024553"/>
    <lineage>
        <taxon>Bacteria</taxon>
        <taxon>Bacillati</taxon>
        <taxon>Chloroflexota</taxon>
        <taxon>Chloroflexia</taxon>
        <taxon>Chloroflexales</taxon>
        <taxon>Chloroflexineae</taxon>
        <taxon>Oscillochloridaceae</taxon>
        <taxon>Candidatus Viridilinea</taxon>
    </lineage>
</organism>
<sequence length="142" mass="16062">MNPLYILDTDHLSLLQRGHSLVITRLRSIPVAQRAVTIITVDEQLQGRLAVIRRAKTQIDAAREYERLREAMQFFATVQILSYDAAAAAQFDMLRRQGIRIGTQDLRIAAICLTRQATLATRNQRDFGLVPGLITEDWSLSV</sequence>
<gene>
    <name evidence="1" type="ORF">CJ255_02850</name>
</gene>
<evidence type="ECO:0008006" key="3">
    <source>
        <dbReference type="Google" id="ProtNLM"/>
    </source>
</evidence>
<dbReference type="AlphaFoldDB" id="A0A2A6RNI6"/>
<dbReference type="Gene3D" id="3.40.50.1010">
    <property type="entry name" value="5'-nuclease"/>
    <property type="match status" value="1"/>
</dbReference>
<dbReference type="OrthoDB" id="9796690at2"/>
<evidence type="ECO:0000313" key="1">
    <source>
        <dbReference type="EMBL" id="PDW04607.1"/>
    </source>
</evidence>
<evidence type="ECO:0000313" key="2">
    <source>
        <dbReference type="Proteomes" id="UP000220527"/>
    </source>
</evidence>
<dbReference type="CDD" id="cd09881">
    <property type="entry name" value="PIN_VapC4-5_FitB-like"/>
    <property type="match status" value="1"/>
</dbReference>
<comment type="caution">
    <text evidence="1">The sequence shown here is derived from an EMBL/GenBank/DDBJ whole genome shotgun (WGS) entry which is preliminary data.</text>
</comment>
<dbReference type="InterPro" id="IPR029060">
    <property type="entry name" value="PIN-like_dom_sf"/>
</dbReference>